<dbReference type="EMBL" id="BARU01019888">
    <property type="protein sequence ID" value="GAH58066.1"/>
    <property type="molecule type" value="Genomic_DNA"/>
</dbReference>
<dbReference type="AlphaFoldDB" id="X1GJH5"/>
<accession>X1GJH5</accession>
<comment type="caution">
    <text evidence="1">The sequence shown here is derived from an EMBL/GenBank/DDBJ whole genome shotgun (WGS) entry which is preliminary data.</text>
</comment>
<protein>
    <submittedName>
        <fullName evidence="1">Uncharacterized protein</fullName>
    </submittedName>
</protein>
<organism evidence="1">
    <name type="scientific">marine sediment metagenome</name>
    <dbReference type="NCBI Taxonomy" id="412755"/>
    <lineage>
        <taxon>unclassified sequences</taxon>
        <taxon>metagenomes</taxon>
        <taxon>ecological metagenomes</taxon>
    </lineage>
</organism>
<feature type="non-terminal residue" evidence="1">
    <location>
        <position position="94"/>
    </location>
</feature>
<sequence>MDIRNWPMDRIMQLPDECFGRRFLVSCSLAYADAGSTFDISEIALPEACVLWSLNVAWYNEDTATHYIRLALGDQLPATVAMMDALEPLISGLG</sequence>
<gene>
    <name evidence="1" type="ORF">S03H2_32722</name>
</gene>
<proteinExistence type="predicted"/>
<name>X1GJH5_9ZZZZ</name>
<evidence type="ECO:0000313" key="1">
    <source>
        <dbReference type="EMBL" id="GAH58066.1"/>
    </source>
</evidence>
<reference evidence="1" key="1">
    <citation type="journal article" date="2014" name="Front. Microbiol.">
        <title>High frequency of phylogenetically diverse reductive dehalogenase-homologous genes in deep subseafloor sedimentary metagenomes.</title>
        <authorList>
            <person name="Kawai M."/>
            <person name="Futagami T."/>
            <person name="Toyoda A."/>
            <person name="Takaki Y."/>
            <person name="Nishi S."/>
            <person name="Hori S."/>
            <person name="Arai W."/>
            <person name="Tsubouchi T."/>
            <person name="Morono Y."/>
            <person name="Uchiyama I."/>
            <person name="Ito T."/>
            <person name="Fujiyama A."/>
            <person name="Inagaki F."/>
            <person name="Takami H."/>
        </authorList>
    </citation>
    <scope>NUCLEOTIDE SEQUENCE</scope>
    <source>
        <strain evidence="1">Expedition CK06-06</strain>
    </source>
</reference>